<sequence length="1710" mass="198218">MELKDEQGKFKRKQHSIDRDASTSSSSPKTPSNKGLQKMSSWHGNSYQIDCTFLIVLGGYERQLEDKQFNYTITLEDPQGGKFDDVVLRCPSQNSAVYMQCKHKKKQNSTATNPLNIGHKKGKSIHTMNASALLGPSISSQFSIPVYFMSFLQMQCQSNHSGSTKNHYLLCTNAEIDEDAEQYFTTQEMSENDIFKCFKNLDATFHQLDEHKRWDSLEEKLRQSSLSCLAKSLAKSIHKQDTISLEIHPIFDIYAVLINNIIEQSSTSDAGHHYEFKQTFRNASDIMQTPAISYLREKFIEEYKPLLGKDREETDVWTDILKKGIKTEVNFSLAATTNALNSMNNQCSEYAKINEKITEFYTKFRLVCTPSEEQLRTNAKQLLSKLTNAEQEATYDSLHKSICNIMENSENVEINKYFLNHTFTKVKRNTIYTQVKVLTRDFIKSLIIKYENNLIKQEWLENSNLYKILSTQSLSGMYYYRGMVDVNVSSIIILQTLQLFTTECLFIHASMYSQIEALENIIVFVCEYLNDQYLKHYVVVVVDKQEIATIESFTRLHKSYQQRLIILTKTTEEEHSSEKCLLVCDLTEEASNKLFEANDKMHLFGTTISLKSIVQETVNLAFLFDVLNFSANATESTNINLHNYEKIKPKYIQRDFETYSTCMSSDELTNRNIKKHLETIKDSVFHKSCSFEEVAENRHVQSALSLVQSSISKPEEHNAIDDLIDDNNNCKVFIFLDEAGFGKSTYFTWLAWRLSEVQPSLLVIKLNAVEYSSEFDQLKTRLNELGDSEMVRILFLLALAHGNKRSSVGIKEVMENREFYANMLHLSNERVLRLDEAKVKSLTLEQVLELRLFCNKFNDRQLILLLDGYDEIVPDYSDVVNKCFAWFANYNGIRKIYLSCRPYDFEVHLKHAFKSSKILRLKTFSHHHQILSLHKQMLSVVKEYYDSEKRHQTVVLSVVYAILNDRLGDLANAPLLLHMAVDSFLQIIRQYIFFPTKTISDNCFTNEQFNTFQIVHTFVQRKLEILLTEKSCSTETSLKTVIALHRNKQLINQLEREHTFIAIYIMFDKSRISSFISDTELNSAMENISAGREKTGILVGVKNGIPIFIHKIFAEYFAASWLFHNKNRLKNDSYFKSQLFWNDGLNRTRDFFDQMIVREQAERSEIHLAVLNKSFEQVKAILLKNPSSINDTDIGGRTPLHLAFQHDHHPITRFLLENMSIHSINSKDDIFGWSALDYAFVRTNKNVMKSLLEFEAKINLNALLEQLFSNDSDTLLIQACNYINYLTSVEETEQLAKETVNYLCNKRGVDINAPREKLKNLTIIEFCIMKNTYELFKQFILHLANPTSYLSNMAHKLFHAMLEKKAYNFVCFLVDEINLYPQPFKKTLTLFAALKSAIELDRMKSFQLFLGQLCFQLQIDCADDDDAAADDDVIDDFCINSNTPSLDELAYQLPKSCCVRKSTNVLLSLPEYVENNILVTEHLFETLLARAAHQGNVPMMKYIIKKFQKPITNRTIVTVMRLLPKGKRMLHDQSIHAFKYLLDKTTDLQAIDEEGRNLLHMTIHNGCYFMVLCLIDTQLDRTLLNERNRWNVFHYIASSESKYTNRALHLYQQFMSLEHPDRFDTLDINDNSVYEIAVINSNCDIAREMIEITIKDPKASGGFDFVLDSVTKLVDSHELEVLEYFKYLFQYGDLMWMELYSRIRQRVPLI</sequence>
<name>A0A4Y0BGC4_ANOFN</name>
<feature type="region of interest" description="Disordered" evidence="4">
    <location>
        <begin position="1"/>
        <end position="39"/>
    </location>
</feature>
<dbReference type="PROSITE" id="PS50297">
    <property type="entry name" value="ANK_REP_REGION"/>
    <property type="match status" value="1"/>
</dbReference>
<evidence type="ECO:0000256" key="2">
    <source>
        <dbReference type="ARBA" id="ARBA00023043"/>
    </source>
</evidence>
<reference evidence="5" key="1">
    <citation type="submission" date="2020-05" db="UniProtKB">
        <authorList>
            <consortium name="EnsemblMetazoa"/>
        </authorList>
    </citation>
    <scope>IDENTIFICATION</scope>
    <source>
        <strain evidence="5">FUMOZ</strain>
    </source>
</reference>
<dbReference type="EnsemblMetazoa" id="AFUN019060-RA">
    <property type="protein sequence ID" value="AFUN019060-PA"/>
    <property type="gene ID" value="AFUN019060"/>
</dbReference>
<evidence type="ECO:0000256" key="3">
    <source>
        <dbReference type="PROSITE-ProRule" id="PRU00023"/>
    </source>
</evidence>
<dbReference type="InterPro" id="IPR027417">
    <property type="entry name" value="P-loop_NTPase"/>
</dbReference>
<dbReference type="PANTHER" id="PTHR24198">
    <property type="entry name" value="ANKYRIN REPEAT AND PROTEIN KINASE DOMAIN-CONTAINING PROTEIN"/>
    <property type="match status" value="1"/>
</dbReference>
<evidence type="ECO:0008006" key="6">
    <source>
        <dbReference type="Google" id="ProtNLM"/>
    </source>
</evidence>
<dbReference type="SMART" id="SM00248">
    <property type="entry name" value="ANK"/>
    <property type="match status" value="8"/>
</dbReference>
<dbReference type="Gene3D" id="3.40.50.300">
    <property type="entry name" value="P-loop containing nucleotide triphosphate hydrolases"/>
    <property type="match status" value="1"/>
</dbReference>
<dbReference type="PANTHER" id="PTHR24198:SF165">
    <property type="entry name" value="ANKYRIN REPEAT-CONTAINING PROTEIN-RELATED"/>
    <property type="match status" value="1"/>
</dbReference>
<feature type="repeat" description="ANK" evidence="3">
    <location>
        <begin position="1195"/>
        <end position="1218"/>
    </location>
</feature>
<feature type="compositionally biased region" description="Basic and acidic residues" evidence="4">
    <location>
        <begin position="1"/>
        <end position="21"/>
    </location>
</feature>
<dbReference type="PROSITE" id="PS50088">
    <property type="entry name" value="ANK_REPEAT"/>
    <property type="match status" value="1"/>
</dbReference>
<dbReference type="VEuPathDB" id="VectorBase:AFUN019060"/>
<dbReference type="Gene3D" id="1.25.40.20">
    <property type="entry name" value="Ankyrin repeat-containing domain"/>
    <property type="match status" value="2"/>
</dbReference>
<dbReference type="Pfam" id="PF12796">
    <property type="entry name" value="Ank_2"/>
    <property type="match status" value="1"/>
</dbReference>
<dbReference type="InterPro" id="IPR002110">
    <property type="entry name" value="Ankyrin_rpt"/>
</dbReference>
<evidence type="ECO:0000313" key="5">
    <source>
        <dbReference type="EnsemblMetazoa" id="AFUN019060-PA"/>
    </source>
</evidence>
<feature type="compositionally biased region" description="Low complexity" evidence="4">
    <location>
        <begin position="22"/>
        <end position="32"/>
    </location>
</feature>
<organism evidence="5">
    <name type="scientific">Anopheles funestus</name>
    <name type="common">African malaria mosquito</name>
    <dbReference type="NCBI Taxonomy" id="62324"/>
    <lineage>
        <taxon>Eukaryota</taxon>
        <taxon>Metazoa</taxon>
        <taxon>Ecdysozoa</taxon>
        <taxon>Arthropoda</taxon>
        <taxon>Hexapoda</taxon>
        <taxon>Insecta</taxon>
        <taxon>Pterygota</taxon>
        <taxon>Neoptera</taxon>
        <taxon>Endopterygota</taxon>
        <taxon>Diptera</taxon>
        <taxon>Nematocera</taxon>
        <taxon>Culicoidea</taxon>
        <taxon>Culicidae</taxon>
        <taxon>Anophelinae</taxon>
        <taxon>Anopheles</taxon>
    </lineage>
</organism>
<evidence type="ECO:0000256" key="4">
    <source>
        <dbReference type="SAM" id="MobiDB-lite"/>
    </source>
</evidence>
<protein>
    <recommendedName>
        <fullName evidence="6">NACHT domain-containing protein</fullName>
    </recommendedName>
</protein>
<keyword evidence="2 3" id="KW-0040">ANK repeat</keyword>
<dbReference type="VEuPathDB" id="VectorBase:AFUN2_009245"/>
<dbReference type="SUPFAM" id="SSF48403">
    <property type="entry name" value="Ankyrin repeat"/>
    <property type="match status" value="2"/>
</dbReference>
<evidence type="ECO:0000256" key="1">
    <source>
        <dbReference type="ARBA" id="ARBA00022737"/>
    </source>
</evidence>
<dbReference type="InterPro" id="IPR036770">
    <property type="entry name" value="Ankyrin_rpt-contain_sf"/>
</dbReference>
<proteinExistence type="predicted"/>
<keyword evidence="1" id="KW-0677">Repeat</keyword>
<dbReference type="STRING" id="62324.A0A4Y0BGC4"/>
<accession>A0A4Y0BGC4</accession>